<evidence type="ECO:0008006" key="3">
    <source>
        <dbReference type="Google" id="ProtNLM"/>
    </source>
</evidence>
<dbReference type="PROSITE" id="PS51257">
    <property type="entry name" value="PROKAR_LIPOPROTEIN"/>
    <property type="match status" value="1"/>
</dbReference>
<protein>
    <recommendedName>
        <fullName evidence="3">Lipoprotein</fullName>
    </recommendedName>
</protein>
<dbReference type="EMBL" id="LCUF01000037">
    <property type="protein sequence ID" value="KQA22516.1"/>
    <property type="molecule type" value="Genomic_DNA"/>
</dbReference>
<evidence type="ECO:0000313" key="1">
    <source>
        <dbReference type="EMBL" id="KQA22516.1"/>
    </source>
</evidence>
<name>A0A0Q0LYB8_VIBMT</name>
<dbReference type="Proteomes" id="UP000053724">
    <property type="component" value="Unassembled WGS sequence"/>
</dbReference>
<proteinExistence type="predicted"/>
<evidence type="ECO:0000313" key="2">
    <source>
        <dbReference type="Proteomes" id="UP000053724"/>
    </source>
</evidence>
<dbReference type="PATRIC" id="fig|1481663.8.peg.3533"/>
<reference evidence="1 2" key="1">
    <citation type="journal article" date="2015" name="Genome Biol. Evol.">
        <title>The Dynamics of Genetic Interactions between Vibrio metoecus and Vibrio cholerae, Two Close Relatives Co-Occurring in the Environment.</title>
        <authorList>
            <person name="Orata F.D."/>
            <person name="Kirchberger P.C."/>
            <person name="Meheust R."/>
            <person name="Barlow E.J."/>
            <person name="Tarr C.L."/>
            <person name="Boucher Y."/>
        </authorList>
    </citation>
    <scope>NUCLEOTIDE SEQUENCE [LARGE SCALE GENOMIC DNA]</scope>
    <source>
        <strain evidence="1 2">08-2459</strain>
    </source>
</reference>
<sequence length="181" mass="20483">MVSKARMLFLILAGLVLSGCSSLKAYKSSSERLAVVTIETKELNADNLWFSTYDIEGEKYSCDNPNVTVYAILNNISVISAYADKGKNTSSVTFDIDAEKEFRITTTQPLYNELKNGKFTYYYCIPYVSFTPESDKNYKVVHGYDGEFCRMSVFEVRENGSEDKVVNVSEEPICPNKNIFE</sequence>
<dbReference type="AlphaFoldDB" id="A0A0Q0LYB8"/>
<organism evidence="1 2">
    <name type="scientific">Vibrio metoecus</name>
    <dbReference type="NCBI Taxonomy" id="1481663"/>
    <lineage>
        <taxon>Bacteria</taxon>
        <taxon>Pseudomonadati</taxon>
        <taxon>Pseudomonadota</taxon>
        <taxon>Gammaproteobacteria</taxon>
        <taxon>Vibrionales</taxon>
        <taxon>Vibrionaceae</taxon>
        <taxon>Vibrio</taxon>
    </lineage>
</organism>
<accession>A0A0Q0LYB8</accession>
<gene>
    <name evidence="1" type="ORF">AAY55_16975</name>
</gene>
<comment type="caution">
    <text evidence="1">The sequence shown here is derived from an EMBL/GenBank/DDBJ whole genome shotgun (WGS) entry which is preliminary data.</text>
</comment>